<sequence>MSTMFRFTSLTLRPVFELQKALNGTRNIVIPDTPLRLVKVGPTVCLRVDDAYHHDGQIVRQASAEAEQNAGEPNTDDFARSFFFHHAIYGQVLDDLCDLIITLNGTSQHIETRRFEKVWVPVATLRQETERVFNLAHQHFCACKGDAELATWRITALRALDEVVRLSSKRAKATDLIRHADAIRALRMQISDITPEGKYRHRFGSR</sequence>
<keyword evidence="2" id="KW-1185">Reference proteome</keyword>
<dbReference type="RefSeq" id="WP_100848876.1">
    <property type="nucleotide sequence ID" value="NZ_BMJF01000003.1"/>
</dbReference>
<protein>
    <submittedName>
        <fullName evidence="1">Uncharacterized protein</fullName>
    </submittedName>
</protein>
<evidence type="ECO:0000313" key="2">
    <source>
        <dbReference type="Proteomes" id="UP000231901"/>
    </source>
</evidence>
<organism evidence="1 2">
    <name type="scientific">Dickeya fangzhongdai</name>
    <dbReference type="NCBI Taxonomy" id="1778540"/>
    <lineage>
        <taxon>Bacteria</taxon>
        <taxon>Pseudomonadati</taxon>
        <taxon>Pseudomonadota</taxon>
        <taxon>Gammaproteobacteria</taxon>
        <taxon>Enterobacterales</taxon>
        <taxon>Pectobacteriaceae</taxon>
        <taxon>Dickeya</taxon>
    </lineage>
</organism>
<dbReference type="EMBL" id="CP025003">
    <property type="protein sequence ID" value="ATZ93054.1"/>
    <property type="molecule type" value="Genomic_DNA"/>
</dbReference>
<dbReference type="Proteomes" id="UP000231901">
    <property type="component" value="Chromosome"/>
</dbReference>
<name>A0A2K8QHV5_9GAMM</name>
<accession>A0A2K8QHV5</accession>
<dbReference type="GeneID" id="66563332"/>
<proteinExistence type="predicted"/>
<gene>
    <name evidence="1" type="ORF">CVE23_03120</name>
</gene>
<dbReference type="AlphaFoldDB" id="A0A2K8QHV5"/>
<dbReference type="KEGG" id="dfn:CVE23_03120"/>
<evidence type="ECO:0000313" key="1">
    <source>
        <dbReference type="EMBL" id="ATZ93054.1"/>
    </source>
</evidence>
<reference evidence="2" key="1">
    <citation type="journal article" date="2018" name="Genome Announc.">
        <title>Complete genome sequence of a Dickeya fangzhongdai type strain causing bleeding canker of pear tree trunks.</title>
        <authorList>
            <person name="Zhao Y."/>
            <person name="Tian Y."/>
            <person name="Li X."/>
            <person name="Hu B."/>
        </authorList>
    </citation>
    <scope>NUCLEOTIDE SEQUENCE [LARGE SCALE GENOMIC DNA]</scope>
    <source>
        <strain evidence="2">DSM 101947</strain>
    </source>
</reference>